<dbReference type="OrthoDB" id="626167at2759"/>
<dbReference type="GO" id="GO:0003341">
    <property type="term" value="P:cilium movement"/>
    <property type="evidence" value="ECO:0007669"/>
    <property type="project" value="TreeGrafter"/>
</dbReference>
<name>A0A401NKB6_SCYTO</name>
<gene>
    <name evidence="7" type="ORF">scyTo_0004074</name>
</gene>
<keyword evidence="8" id="KW-1185">Reference proteome</keyword>
<evidence type="ECO:0000256" key="2">
    <source>
        <dbReference type="ARBA" id="ARBA00022490"/>
    </source>
</evidence>
<dbReference type="PANTHER" id="PTHR46630">
    <property type="entry name" value="TETRATRICOPEPTIDE REPEAT PROTEIN 29"/>
    <property type="match status" value="1"/>
</dbReference>
<feature type="non-terminal residue" evidence="7">
    <location>
        <position position="364"/>
    </location>
</feature>
<evidence type="ECO:0000256" key="3">
    <source>
        <dbReference type="ARBA" id="ARBA00022737"/>
    </source>
</evidence>
<keyword evidence="2" id="KW-0963">Cytoplasm</keyword>
<evidence type="ECO:0000313" key="7">
    <source>
        <dbReference type="EMBL" id="GCB61305.1"/>
    </source>
</evidence>
<evidence type="ECO:0000256" key="5">
    <source>
        <dbReference type="ARBA" id="ARBA00040665"/>
    </source>
</evidence>
<comment type="function">
    <text evidence="6">Axonemal protein which is implicated in axonemal and/or peri-axonemal structure assembly and regulates flagellum assembly and beating and therefore sperm motility.</text>
</comment>
<dbReference type="SUPFAM" id="SSF48452">
    <property type="entry name" value="TPR-like"/>
    <property type="match status" value="1"/>
</dbReference>
<sequence length="364" mass="41481">MVDLKAVSPCNMGKAAFNTGRIFWLPYHKVKMSTVEKQYSGKPQANLQDQLQNCDLPFNRQFQRPTSRIPSKKDRLAEAKRLDSLGEHLKLSKTDINIYRNTYKHNICLDMLRQGYHKSFSEFTNLILNWNNVREAAGPGSDIWMEEPLDKQHNKLDHLQYFLIRAEAARRAAHFEEVYNNQLSLACYFKTVGDKLLSDHFFQSCLTTAEMITPAGGQKVAEANANMGMAFEEKGQLDKAAEHYEIFQQLTMGTTWQDENGCCHFAQACANLWRIYTSLADEYLENEQYKEANKSLRKAFDIAKEGGDKKMELAALYRVALGYLSSGDPDIAIGYLQMYLELSNSMDDDIGLGKTYEALAKALI</sequence>
<keyword evidence="3" id="KW-0677">Repeat</keyword>
<evidence type="ECO:0000256" key="4">
    <source>
        <dbReference type="ARBA" id="ARBA00022803"/>
    </source>
</evidence>
<dbReference type="PANTHER" id="PTHR46630:SF1">
    <property type="entry name" value="TETRATRICOPEPTIDE REPEAT PROTEIN 29"/>
    <property type="match status" value="1"/>
</dbReference>
<accession>A0A401NKB6</accession>
<dbReference type="InterPro" id="IPR011990">
    <property type="entry name" value="TPR-like_helical_dom_sf"/>
</dbReference>
<evidence type="ECO:0000256" key="6">
    <source>
        <dbReference type="ARBA" id="ARBA00044739"/>
    </source>
</evidence>
<comment type="caution">
    <text evidence="7">The sequence shown here is derived from an EMBL/GenBank/DDBJ whole genome shotgun (WGS) entry which is preliminary data.</text>
</comment>
<organism evidence="7 8">
    <name type="scientific">Scyliorhinus torazame</name>
    <name type="common">Cloudy catshark</name>
    <name type="synonym">Catulus torazame</name>
    <dbReference type="NCBI Taxonomy" id="75743"/>
    <lineage>
        <taxon>Eukaryota</taxon>
        <taxon>Metazoa</taxon>
        <taxon>Chordata</taxon>
        <taxon>Craniata</taxon>
        <taxon>Vertebrata</taxon>
        <taxon>Chondrichthyes</taxon>
        <taxon>Elasmobranchii</taxon>
        <taxon>Galeomorphii</taxon>
        <taxon>Galeoidea</taxon>
        <taxon>Carcharhiniformes</taxon>
        <taxon>Scyliorhinidae</taxon>
        <taxon>Scyliorhinus</taxon>
    </lineage>
</organism>
<dbReference type="Proteomes" id="UP000288216">
    <property type="component" value="Unassembled WGS sequence"/>
</dbReference>
<proteinExistence type="predicted"/>
<keyword evidence="4" id="KW-0802">TPR repeat</keyword>
<comment type="subcellular location">
    <subcellularLocation>
        <location evidence="1">Cytoplasm</location>
    </subcellularLocation>
</comment>
<dbReference type="AlphaFoldDB" id="A0A401NKB6"/>
<dbReference type="STRING" id="75743.A0A401NKB6"/>
<dbReference type="EMBL" id="BFAA01001174">
    <property type="protein sequence ID" value="GCB61305.1"/>
    <property type="molecule type" value="Genomic_DNA"/>
</dbReference>
<reference evidence="7 8" key="1">
    <citation type="journal article" date="2018" name="Nat. Ecol. Evol.">
        <title>Shark genomes provide insights into elasmobranch evolution and the origin of vertebrates.</title>
        <authorList>
            <person name="Hara Y"/>
            <person name="Yamaguchi K"/>
            <person name="Onimaru K"/>
            <person name="Kadota M"/>
            <person name="Koyanagi M"/>
            <person name="Keeley SD"/>
            <person name="Tatsumi K"/>
            <person name="Tanaka K"/>
            <person name="Motone F"/>
            <person name="Kageyama Y"/>
            <person name="Nozu R"/>
            <person name="Adachi N"/>
            <person name="Nishimura O"/>
            <person name="Nakagawa R"/>
            <person name="Tanegashima C"/>
            <person name="Kiyatake I"/>
            <person name="Matsumoto R"/>
            <person name="Murakumo K"/>
            <person name="Nishida K"/>
            <person name="Terakita A"/>
            <person name="Kuratani S"/>
            <person name="Sato K"/>
            <person name="Hyodo S Kuraku.S."/>
        </authorList>
    </citation>
    <scope>NUCLEOTIDE SEQUENCE [LARGE SCALE GENOMIC DNA]</scope>
</reference>
<evidence type="ECO:0000313" key="8">
    <source>
        <dbReference type="Proteomes" id="UP000288216"/>
    </source>
</evidence>
<dbReference type="GO" id="GO:0036126">
    <property type="term" value="C:sperm flagellum"/>
    <property type="evidence" value="ECO:0007669"/>
    <property type="project" value="TreeGrafter"/>
</dbReference>
<dbReference type="Gene3D" id="1.25.40.10">
    <property type="entry name" value="Tetratricopeptide repeat domain"/>
    <property type="match status" value="2"/>
</dbReference>
<dbReference type="InterPro" id="IPR051476">
    <property type="entry name" value="Bac_ResReg_Asp_Phosphatase"/>
</dbReference>
<protein>
    <recommendedName>
        <fullName evidence="5">Tetratricopeptide repeat protein 29</fullName>
    </recommendedName>
</protein>
<dbReference type="GO" id="GO:0005737">
    <property type="term" value="C:cytoplasm"/>
    <property type="evidence" value="ECO:0007669"/>
    <property type="project" value="UniProtKB-SubCell"/>
</dbReference>
<evidence type="ECO:0000256" key="1">
    <source>
        <dbReference type="ARBA" id="ARBA00004496"/>
    </source>
</evidence>